<gene>
    <name evidence="1" type="ORF">LMG28138_00202</name>
</gene>
<dbReference type="AlphaFoldDB" id="A0A6S7ASS1"/>
<evidence type="ECO:0000313" key="1">
    <source>
        <dbReference type="EMBL" id="CAB3776693.1"/>
    </source>
</evidence>
<protein>
    <recommendedName>
        <fullName evidence="3">ATP-grasp domain-containing protein</fullName>
    </recommendedName>
</protein>
<dbReference type="PANTHER" id="PTHR21621:SF0">
    <property type="entry name" value="BETA-CITRYLGLUTAMATE SYNTHASE B-RELATED"/>
    <property type="match status" value="1"/>
</dbReference>
<evidence type="ECO:0008006" key="3">
    <source>
        <dbReference type="Google" id="ProtNLM"/>
    </source>
</evidence>
<dbReference type="EMBL" id="CADIKM010000001">
    <property type="protein sequence ID" value="CAB3776693.1"/>
    <property type="molecule type" value="Genomic_DNA"/>
</dbReference>
<dbReference type="Proteomes" id="UP000494115">
    <property type="component" value="Unassembled WGS sequence"/>
</dbReference>
<dbReference type="GO" id="GO:0018169">
    <property type="term" value="F:ribosomal S6-glutamic acid ligase activity"/>
    <property type="evidence" value="ECO:0007669"/>
    <property type="project" value="TreeGrafter"/>
</dbReference>
<accession>A0A6S7ASS1</accession>
<dbReference type="PANTHER" id="PTHR21621">
    <property type="entry name" value="RIBOSOMAL PROTEIN S6 MODIFICATION PROTEIN"/>
    <property type="match status" value="1"/>
</dbReference>
<organism evidence="1 2">
    <name type="scientific">Pararobbsia alpina</name>
    <dbReference type="NCBI Taxonomy" id="621374"/>
    <lineage>
        <taxon>Bacteria</taxon>
        <taxon>Pseudomonadati</taxon>
        <taxon>Pseudomonadota</taxon>
        <taxon>Betaproteobacteria</taxon>
        <taxon>Burkholderiales</taxon>
        <taxon>Burkholderiaceae</taxon>
        <taxon>Pararobbsia</taxon>
    </lineage>
</organism>
<reference evidence="1 2" key="1">
    <citation type="submission" date="2020-04" db="EMBL/GenBank/DDBJ databases">
        <authorList>
            <person name="De Canck E."/>
        </authorList>
    </citation>
    <scope>NUCLEOTIDE SEQUENCE [LARGE SCALE GENOMIC DNA]</scope>
    <source>
        <strain evidence="1 2">LMG 28138</strain>
    </source>
</reference>
<proteinExistence type="predicted"/>
<dbReference type="SUPFAM" id="SSF56059">
    <property type="entry name" value="Glutathione synthetase ATP-binding domain-like"/>
    <property type="match status" value="1"/>
</dbReference>
<name>A0A6S7ASS1_9BURK</name>
<evidence type="ECO:0000313" key="2">
    <source>
        <dbReference type="Proteomes" id="UP000494115"/>
    </source>
</evidence>
<dbReference type="RefSeq" id="WP_175102756.1">
    <property type="nucleotide sequence ID" value="NZ_CADIKM010000001.1"/>
</dbReference>
<dbReference type="GO" id="GO:0009432">
    <property type="term" value="P:SOS response"/>
    <property type="evidence" value="ECO:0007669"/>
    <property type="project" value="TreeGrafter"/>
</dbReference>
<keyword evidence="2" id="KW-1185">Reference proteome</keyword>
<sequence>MNTARTELTGDAGHPRIHQPLGLAVLLRAATAGDDLTPLGESLLEYLKHHDDPYALLDLSLVLQLKYQKAAALAVQQQALQITRHYRLKSAQTTRPPLKVLVLKAPGDLMSNTPFECLLENANLQIEVLYVDAQPLEHAELPEHDVIFVAACASDETAGVLDRITTLTSKTGCRVLNSPKHIAKTMRDAAYALLGAAPGIHMARTVRLSRERVNQAAAGEFPLSEVLGKSYPFIIRPRGSHAGQGLAKVSDDQELARYMAQADAMEYYMAPFVDYSSADGLFRKYRIVLIEGNPFVCHMGISSEWMVHYPYPEMLAHPSRRDEEAHLMASFDADFAVRHREAFRNIAELTGLDYVGFDCAEISDGRLLIFEIATGMVVHDMDDPTLFPYKVPQIRRVAAAFHQMLRPRHANAC</sequence>
<dbReference type="GO" id="GO:0005737">
    <property type="term" value="C:cytoplasm"/>
    <property type="evidence" value="ECO:0007669"/>
    <property type="project" value="TreeGrafter"/>
</dbReference>